<accession>A0ABQ7D902</accession>
<dbReference type="Proteomes" id="UP000266723">
    <property type="component" value="Unassembled WGS sequence"/>
</dbReference>
<comment type="caution">
    <text evidence="1">The sequence shown here is derived from an EMBL/GenBank/DDBJ whole genome shotgun (WGS) entry which is preliminary data.</text>
</comment>
<name>A0ABQ7D902_BRACR</name>
<gene>
    <name evidence="1" type="ORF">DY000_02014878</name>
</gene>
<evidence type="ECO:0000313" key="2">
    <source>
        <dbReference type="Proteomes" id="UP000266723"/>
    </source>
</evidence>
<protein>
    <recommendedName>
        <fullName evidence="3">JmjN domain-containing protein</fullName>
    </recommendedName>
</protein>
<organism evidence="1 2">
    <name type="scientific">Brassica cretica</name>
    <name type="common">Mustard</name>
    <dbReference type="NCBI Taxonomy" id="69181"/>
    <lineage>
        <taxon>Eukaryota</taxon>
        <taxon>Viridiplantae</taxon>
        <taxon>Streptophyta</taxon>
        <taxon>Embryophyta</taxon>
        <taxon>Tracheophyta</taxon>
        <taxon>Spermatophyta</taxon>
        <taxon>Magnoliopsida</taxon>
        <taxon>eudicotyledons</taxon>
        <taxon>Gunneridae</taxon>
        <taxon>Pentapetalae</taxon>
        <taxon>rosids</taxon>
        <taxon>malvids</taxon>
        <taxon>Brassicales</taxon>
        <taxon>Brassicaceae</taxon>
        <taxon>Brassiceae</taxon>
        <taxon>Brassica</taxon>
    </lineage>
</organism>
<keyword evidence="2" id="KW-1185">Reference proteome</keyword>
<dbReference type="EMBL" id="QGKV02000759">
    <property type="protein sequence ID" value="KAF3568747.1"/>
    <property type="molecule type" value="Genomic_DNA"/>
</dbReference>
<sequence>MSKASHLDVPKHQRPPIWTEEAAEFHKRVKRIHDPVKIVVPCAVSEVEFPIPPDKGVHLNSYIEVLDDHQHIEASQRGLRFRDEVDKGLAATRYHRTTSHMQYRTTSTSRHRLTLPLLHRSTLGAYQSRRSSMCVEIFLMEKPPRDQTSLGERRGEIGRREKGPRRFSVIIDSSLLRWCQEIQSAQKMLLKAICKGSSTP</sequence>
<evidence type="ECO:0008006" key="3">
    <source>
        <dbReference type="Google" id="ProtNLM"/>
    </source>
</evidence>
<evidence type="ECO:0000313" key="1">
    <source>
        <dbReference type="EMBL" id="KAF3568747.1"/>
    </source>
</evidence>
<proteinExistence type="predicted"/>
<reference evidence="1 2" key="1">
    <citation type="journal article" date="2020" name="BMC Genomics">
        <title>Intraspecific diversification of the crop wild relative Brassica cretica Lam. using demographic model selection.</title>
        <authorList>
            <person name="Kioukis A."/>
            <person name="Michalopoulou V.A."/>
            <person name="Briers L."/>
            <person name="Pirintsos S."/>
            <person name="Studholme D.J."/>
            <person name="Pavlidis P."/>
            <person name="Sarris P.F."/>
        </authorList>
    </citation>
    <scope>NUCLEOTIDE SEQUENCE [LARGE SCALE GENOMIC DNA]</scope>
    <source>
        <strain evidence="2">cv. PFS-1207/04</strain>
    </source>
</reference>